<proteinExistence type="inferred from homology"/>
<evidence type="ECO:0000313" key="9">
    <source>
        <dbReference type="Proteomes" id="UP000199493"/>
    </source>
</evidence>
<dbReference type="GeneID" id="97277582"/>
<dbReference type="Proteomes" id="UP000185024">
    <property type="component" value="Unassembled WGS sequence"/>
</dbReference>
<dbReference type="GO" id="GO:0031119">
    <property type="term" value="P:tRNA pseudouridine synthesis"/>
    <property type="evidence" value="ECO:0007669"/>
    <property type="project" value="UniProtKB-UniRule"/>
</dbReference>
<feature type="domain" description="TRUD" evidence="5">
    <location>
        <begin position="161"/>
        <end position="311"/>
    </location>
</feature>
<feature type="active site" description="Nucleophile" evidence="4">
    <location>
        <position position="83"/>
    </location>
</feature>
<dbReference type="GO" id="GO:0003723">
    <property type="term" value="F:RNA binding"/>
    <property type="evidence" value="ECO:0007669"/>
    <property type="project" value="InterPro"/>
</dbReference>
<keyword evidence="2 4" id="KW-0819">tRNA processing</keyword>
<reference evidence="7 8" key="2">
    <citation type="submission" date="2016-11" db="EMBL/GenBank/DDBJ databases">
        <authorList>
            <person name="Jaros S."/>
            <person name="Januszkiewicz K."/>
            <person name="Wedrychowicz H."/>
        </authorList>
    </citation>
    <scope>NUCLEOTIDE SEQUENCE [LARGE SCALE GENOMIC DNA]</scope>
    <source>
        <strain evidence="7 8">ACAM 239</strain>
    </source>
</reference>
<comment type="catalytic activity">
    <reaction evidence="4">
        <text>uridine(13) in tRNA = pseudouridine(13) in tRNA</text>
        <dbReference type="Rhea" id="RHEA:42540"/>
        <dbReference type="Rhea" id="RHEA-COMP:10105"/>
        <dbReference type="Rhea" id="RHEA-COMP:10106"/>
        <dbReference type="ChEBI" id="CHEBI:65314"/>
        <dbReference type="ChEBI" id="CHEBI:65315"/>
        <dbReference type="EC" id="5.4.99.27"/>
    </reaction>
</comment>
<evidence type="ECO:0000256" key="4">
    <source>
        <dbReference type="HAMAP-Rule" id="MF_01082"/>
    </source>
</evidence>
<dbReference type="InterPro" id="IPR042214">
    <property type="entry name" value="TruD_catalytic"/>
</dbReference>
<dbReference type="PANTHER" id="PTHR47811">
    <property type="entry name" value="TRNA PSEUDOURIDINE SYNTHASE D"/>
    <property type="match status" value="1"/>
</dbReference>
<dbReference type="InterPro" id="IPR020103">
    <property type="entry name" value="PsdUridine_synth_cat_dom_sf"/>
</dbReference>
<evidence type="ECO:0000313" key="6">
    <source>
        <dbReference type="EMBL" id="SEN78500.1"/>
    </source>
</evidence>
<dbReference type="SUPFAM" id="SSF55120">
    <property type="entry name" value="Pseudouridine synthase"/>
    <property type="match status" value="1"/>
</dbReference>
<dbReference type="HAMAP" id="MF_01082">
    <property type="entry name" value="TruD"/>
    <property type="match status" value="1"/>
</dbReference>
<dbReference type="EC" id="5.4.99.27" evidence="4"/>
<dbReference type="InterPro" id="IPR001656">
    <property type="entry name" value="PsdUridine_synth_TruD"/>
</dbReference>
<dbReference type="Gene3D" id="3.30.2340.10">
    <property type="entry name" value="TruD, insertion domain"/>
    <property type="match status" value="1"/>
</dbReference>
<dbReference type="InterPro" id="IPR043165">
    <property type="entry name" value="TruD_insert_sf"/>
</dbReference>
<dbReference type="PROSITE" id="PS50984">
    <property type="entry name" value="TRUD"/>
    <property type="match status" value="1"/>
</dbReference>
<reference evidence="6 9" key="1">
    <citation type="submission" date="2016-10" db="EMBL/GenBank/DDBJ databases">
        <authorList>
            <person name="de Groot N.N."/>
        </authorList>
    </citation>
    <scope>NUCLEOTIDE SEQUENCE [LARGE SCALE GENOMIC DNA]</scope>
    <source>
        <strain evidence="6 9">558</strain>
    </source>
</reference>
<sequence>MLNLPPWQRSLTPAFGVPAPGQYRAQPEDFIVDEQLDFTPEAHGEHLWLRLEKRNQTTLDMVKQLSRLCGVTPRDIGYSGMKDRVAVARQWLSVHLPGRDAPADLSASLAALGVTVLEQARHPRKLKRGVHRTNHFTLRLSGEAVQSADFLPRWETLCAQGVPNYFGHQRFGAGARNLQRAAAVLAKGWRKRDDRQGMMLSTARSFLFNELLSARLQDGNWCQPIAGDALMLDGTQSVFGIEAVEESLVERAAALDVHPTGVLWGVGRSAEGDAGAYEAQLAAQHPALCEGLEKSGVKRGQRALRARLIAPQITFDADAVLLSFALPRGSFATAVIGELIHHPDTA</sequence>
<dbReference type="GO" id="GO:0005829">
    <property type="term" value="C:cytosol"/>
    <property type="evidence" value="ECO:0007669"/>
    <property type="project" value="TreeGrafter"/>
</dbReference>
<dbReference type="PANTHER" id="PTHR47811:SF1">
    <property type="entry name" value="TRNA PSEUDOURIDINE SYNTHASE D"/>
    <property type="match status" value="1"/>
</dbReference>
<evidence type="ECO:0000256" key="2">
    <source>
        <dbReference type="ARBA" id="ARBA00022694"/>
    </source>
</evidence>
<dbReference type="RefSeq" id="WP_074210203.1">
    <property type="nucleotide sequence ID" value="NZ_BJOI01000044.1"/>
</dbReference>
<comment type="function">
    <text evidence="4">Responsible for synthesis of pseudouridine from uracil-13 in transfer RNAs.</text>
</comment>
<evidence type="ECO:0000256" key="3">
    <source>
        <dbReference type="ARBA" id="ARBA00023235"/>
    </source>
</evidence>
<name>A0A1N6DCA7_9GAMM</name>
<dbReference type="AlphaFoldDB" id="A0A1N6DCA7"/>
<evidence type="ECO:0000313" key="8">
    <source>
        <dbReference type="Proteomes" id="UP000185024"/>
    </source>
</evidence>
<dbReference type="EMBL" id="FODB01000024">
    <property type="protein sequence ID" value="SEN78500.1"/>
    <property type="molecule type" value="Genomic_DNA"/>
</dbReference>
<gene>
    <name evidence="4" type="primary">truD</name>
    <name evidence="6" type="ORF">SAMN04490369_102423</name>
    <name evidence="7" type="ORF">SAMN05878438_2355</name>
</gene>
<dbReference type="EMBL" id="FSQX01000001">
    <property type="protein sequence ID" value="SIN68323.1"/>
    <property type="molecule type" value="Genomic_DNA"/>
</dbReference>
<evidence type="ECO:0000259" key="5">
    <source>
        <dbReference type="PROSITE" id="PS50984"/>
    </source>
</evidence>
<evidence type="ECO:0000256" key="1">
    <source>
        <dbReference type="ARBA" id="ARBA00007953"/>
    </source>
</evidence>
<comment type="similarity">
    <text evidence="1 4">Belongs to the pseudouridine synthase TruD family.</text>
</comment>
<dbReference type="Gene3D" id="3.30.2350.20">
    <property type="entry name" value="TruD, catalytic domain"/>
    <property type="match status" value="1"/>
</dbReference>
<dbReference type="InterPro" id="IPR050170">
    <property type="entry name" value="TruD_pseudoU_synthase"/>
</dbReference>
<organism evidence="7 8">
    <name type="scientific">Vreelandella aquamarina</name>
    <dbReference type="NCBI Taxonomy" id="77097"/>
    <lineage>
        <taxon>Bacteria</taxon>
        <taxon>Pseudomonadati</taxon>
        <taxon>Pseudomonadota</taxon>
        <taxon>Gammaproteobacteria</taxon>
        <taxon>Oceanospirillales</taxon>
        <taxon>Halomonadaceae</taxon>
        <taxon>Vreelandella</taxon>
    </lineage>
</organism>
<keyword evidence="3 4" id="KW-0413">Isomerase</keyword>
<accession>A0A1N6DCA7</accession>
<dbReference type="Pfam" id="PF01142">
    <property type="entry name" value="TruD"/>
    <property type="match status" value="2"/>
</dbReference>
<evidence type="ECO:0000313" key="7">
    <source>
        <dbReference type="EMBL" id="SIN68323.1"/>
    </source>
</evidence>
<dbReference type="InterPro" id="IPR011760">
    <property type="entry name" value="PsdUridine_synth_TruD_insert"/>
</dbReference>
<dbReference type="Proteomes" id="UP000199493">
    <property type="component" value="Unassembled WGS sequence"/>
</dbReference>
<dbReference type="GO" id="GO:0160150">
    <property type="term" value="F:tRNA pseudouridine(13) synthase activity"/>
    <property type="evidence" value="ECO:0007669"/>
    <property type="project" value="UniProtKB-EC"/>
</dbReference>
<dbReference type="STRING" id="77097.SAMN04490369_102423"/>
<accession>A0A1H8JCG9</accession>
<protein>
    <recommendedName>
        <fullName evidence="4">tRNA pseudouridine synthase D</fullName>
        <ecNumber evidence="4">5.4.99.27</ecNumber>
    </recommendedName>
    <alternativeName>
        <fullName evidence="4">tRNA pseudouridine(13) synthase</fullName>
    </alternativeName>
    <alternativeName>
        <fullName evidence="4">tRNA pseudouridylate synthase D</fullName>
    </alternativeName>
    <alternativeName>
        <fullName evidence="4">tRNA-uridine isomerase D</fullName>
    </alternativeName>
</protein>